<gene>
    <name evidence="2" type="ORF">SAMN00790413_03627</name>
</gene>
<accession>A0A1W1UXY9</accession>
<keyword evidence="3" id="KW-1185">Reference proteome</keyword>
<dbReference type="EMBL" id="FWWU01000008">
    <property type="protein sequence ID" value="SMB85975.1"/>
    <property type="molecule type" value="Genomic_DNA"/>
</dbReference>
<proteinExistence type="predicted"/>
<dbReference type="AlphaFoldDB" id="A0A1W1UXY9"/>
<organism evidence="2 3">
    <name type="scientific">Deinococcus hopiensis KR-140</name>
    <dbReference type="NCBI Taxonomy" id="695939"/>
    <lineage>
        <taxon>Bacteria</taxon>
        <taxon>Thermotogati</taxon>
        <taxon>Deinococcota</taxon>
        <taxon>Deinococci</taxon>
        <taxon>Deinococcales</taxon>
        <taxon>Deinococcaceae</taxon>
        <taxon>Deinococcus</taxon>
    </lineage>
</organism>
<protein>
    <submittedName>
        <fullName evidence="2">Uncharacterized protein</fullName>
    </submittedName>
</protein>
<dbReference type="STRING" id="695939.SAMN00790413_03627"/>
<dbReference type="RefSeq" id="WP_084047534.1">
    <property type="nucleotide sequence ID" value="NZ_FWWU01000008.1"/>
</dbReference>
<sequence>MTVLLDFDATQVGPPDDSRKDDPDCLAIDLYSYSFEAPTVFVVNGVNMLPDPYAPTSELAEKVKKEQAHIRRLWGTPGLVLPLPTLASWLPERLRALSRDETLIWELDWMTFCFVFERTGDEVQVTMTDTPEVRTATTSWWTLSEAVSQFAEKAHHAIRAAYPEYVGHQVIRSFLSAPDHRHK</sequence>
<evidence type="ECO:0000256" key="1">
    <source>
        <dbReference type="SAM" id="MobiDB-lite"/>
    </source>
</evidence>
<feature type="region of interest" description="Disordered" evidence="1">
    <location>
        <begin position="1"/>
        <end position="21"/>
    </location>
</feature>
<reference evidence="2 3" key="1">
    <citation type="submission" date="2017-04" db="EMBL/GenBank/DDBJ databases">
        <authorList>
            <person name="Afonso C.L."/>
            <person name="Miller P.J."/>
            <person name="Scott M.A."/>
            <person name="Spackman E."/>
            <person name="Goraichik I."/>
            <person name="Dimitrov K.M."/>
            <person name="Suarez D.L."/>
            <person name="Swayne D.E."/>
        </authorList>
    </citation>
    <scope>NUCLEOTIDE SEQUENCE [LARGE SCALE GENOMIC DNA]</scope>
    <source>
        <strain evidence="2 3">KR-140</strain>
    </source>
</reference>
<evidence type="ECO:0000313" key="3">
    <source>
        <dbReference type="Proteomes" id="UP000192582"/>
    </source>
</evidence>
<dbReference type="Proteomes" id="UP000192582">
    <property type="component" value="Unassembled WGS sequence"/>
</dbReference>
<name>A0A1W1UXY9_9DEIO</name>
<evidence type="ECO:0000313" key="2">
    <source>
        <dbReference type="EMBL" id="SMB85975.1"/>
    </source>
</evidence>